<sequence length="353" mass="37359">MADVSVASVEAADSVVLTEVGRDCYAATLTGHPTVGAIVGVDGIVLIDGGETPAVAAQVGEALRRITDKPVRKVVFTHYHADATLGAAAFDGVEILSSSLTRGLMSDRGRQNRELIAHRRTAGGETVPFTAMRPVWPTVTFGSSLSLWSGEREIRVMHLGRGHTLGDVVVWVPDAGVMFAGDLVVSGELPDLADGYLRQWPVTLDRIAAFRPTALVPGRGMSATSTLAVEELLGSMRQMLGAFVQATDDFYDDRTLPAVHQRARDGLANVAPDVGASPAFDALLLVGASRALAESDGREQPDIWSVERERQAQDRLANLGPALPDLTMADLVAADLAAEMGDIVGDDGERQEG</sequence>
<dbReference type="Gene3D" id="3.60.15.10">
    <property type="entry name" value="Ribonuclease Z/Hydroxyacylglutathione hydrolase-like"/>
    <property type="match status" value="1"/>
</dbReference>
<dbReference type="InterPro" id="IPR050855">
    <property type="entry name" value="NDM-1-like"/>
</dbReference>
<organism evidence="3 4">
    <name type="scientific">Pseudoxanthobacter soli DSM 19599</name>
    <dbReference type="NCBI Taxonomy" id="1123029"/>
    <lineage>
        <taxon>Bacteria</taxon>
        <taxon>Pseudomonadati</taxon>
        <taxon>Pseudomonadota</taxon>
        <taxon>Alphaproteobacteria</taxon>
        <taxon>Hyphomicrobiales</taxon>
        <taxon>Segnochrobactraceae</taxon>
        <taxon>Pseudoxanthobacter</taxon>
    </lineage>
</organism>
<evidence type="ECO:0000259" key="2">
    <source>
        <dbReference type="SMART" id="SM00849"/>
    </source>
</evidence>
<dbReference type="InterPro" id="IPR001279">
    <property type="entry name" value="Metallo-B-lactamas"/>
</dbReference>
<dbReference type="AlphaFoldDB" id="A0A1M7Z858"/>
<dbReference type="STRING" id="1123029.SAMN02745172_00479"/>
<accession>A0A1M7Z858</accession>
<evidence type="ECO:0000313" key="4">
    <source>
        <dbReference type="Proteomes" id="UP000186406"/>
    </source>
</evidence>
<dbReference type="SMART" id="SM00849">
    <property type="entry name" value="Lactamase_B"/>
    <property type="match status" value="1"/>
</dbReference>
<dbReference type="Proteomes" id="UP000186406">
    <property type="component" value="Unassembled WGS sequence"/>
</dbReference>
<proteinExistence type="inferred from homology"/>
<dbReference type="EMBL" id="FRXO01000001">
    <property type="protein sequence ID" value="SHO60982.1"/>
    <property type="molecule type" value="Genomic_DNA"/>
</dbReference>
<reference evidence="3 4" key="1">
    <citation type="submission" date="2016-12" db="EMBL/GenBank/DDBJ databases">
        <authorList>
            <person name="Song W.-J."/>
            <person name="Kurnit D.M."/>
        </authorList>
    </citation>
    <scope>NUCLEOTIDE SEQUENCE [LARGE SCALE GENOMIC DNA]</scope>
    <source>
        <strain evidence="3 4">DSM 19599</strain>
    </source>
</reference>
<comment type="similarity">
    <text evidence="1">Belongs to the metallo-beta-lactamase superfamily. Class-B beta-lactamase family.</text>
</comment>
<dbReference type="SUPFAM" id="SSF56281">
    <property type="entry name" value="Metallo-hydrolase/oxidoreductase"/>
    <property type="match status" value="1"/>
</dbReference>
<protein>
    <submittedName>
        <fullName evidence="3">Glyoxylase, beta-lactamase superfamily II</fullName>
    </submittedName>
</protein>
<dbReference type="PANTHER" id="PTHR42951">
    <property type="entry name" value="METALLO-BETA-LACTAMASE DOMAIN-CONTAINING"/>
    <property type="match status" value="1"/>
</dbReference>
<dbReference type="OrthoDB" id="420651at2"/>
<evidence type="ECO:0000256" key="1">
    <source>
        <dbReference type="ARBA" id="ARBA00005250"/>
    </source>
</evidence>
<dbReference type="Pfam" id="PF00753">
    <property type="entry name" value="Lactamase_B"/>
    <property type="match status" value="1"/>
</dbReference>
<gene>
    <name evidence="3" type="ORF">SAMN02745172_00479</name>
</gene>
<dbReference type="GO" id="GO:0017001">
    <property type="term" value="P:antibiotic catabolic process"/>
    <property type="evidence" value="ECO:0007669"/>
    <property type="project" value="UniProtKB-ARBA"/>
</dbReference>
<dbReference type="RefSeq" id="WP_073625573.1">
    <property type="nucleotide sequence ID" value="NZ_FRXO01000001.1"/>
</dbReference>
<evidence type="ECO:0000313" key="3">
    <source>
        <dbReference type="EMBL" id="SHO60982.1"/>
    </source>
</evidence>
<dbReference type="CDD" id="cd16282">
    <property type="entry name" value="metallo-hydrolase-like_MBL-fold"/>
    <property type="match status" value="1"/>
</dbReference>
<keyword evidence="4" id="KW-1185">Reference proteome</keyword>
<feature type="domain" description="Metallo-beta-lactamase" evidence="2">
    <location>
        <begin position="32"/>
        <end position="219"/>
    </location>
</feature>
<dbReference type="PANTHER" id="PTHR42951:SF4">
    <property type="entry name" value="ACYL-COENZYME A THIOESTERASE MBLAC2"/>
    <property type="match status" value="1"/>
</dbReference>
<name>A0A1M7Z858_9HYPH</name>
<dbReference type="InterPro" id="IPR036866">
    <property type="entry name" value="RibonucZ/Hydroxyglut_hydro"/>
</dbReference>